<organism evidence="2 3">
    <name type="scientific">Bremia lactucae</name>
    <name type="common">Lettuce downy mildew</name>
    <dbReference type="NCBI Taxonomy" id="4779"/>
    <lineage>
        <taxon>Eukaryota</taxon>
        <taxon>Sar</taxon>
        <taxon>Stramenopiles</taxon>
        <taxon>Oomycota</taxon>
        <taxon>Peronosporomycetes</taxon>
        <taxon>Peronosporales</taxon>
        <taxon>Peronosporaceae</taxon>
        <taxon>Bremia</taxon>
    </lineage>
</organism>
<dbReference type="AlphaFoldDB" id="A0A976IM60"/>
<name>A0A976IM60_BRELC</name>
<dbReference type="KEGG" id="blac:94348841"/>
<dbReference type="PANTHER" id="PTHR13510">
    <property type="entry name" value="FYVE-FINGER-CONTAINING RAB5 EFFECTOR PROTEIN RABENOSYN-5-RELATED"/>
    <property type="match status" value="1"/>
</dbReference>
<proteinExistence type="predicted"/>
<dbReference type="Gene3D" id="3.30.530.20">
    <property type="match status" value="1"/>
</dbReference>
<sequence>MVSSDVIKKEVMMSGRSEKVKSNSFVPKRFASPFSPLHLSSTTTMDLEVLEHRLVARNIGAYESFLEEHHGIVDEDQWKLVSSKDELKAYAEHQRASDAPRVYQHETPAVHVPIILITGTIKGNLDDLMYGLACTTTEQGRINFSYVNDDVPRSCVLATLTPPSDDNPFTSFCIKWVELVVPLAIRPIVKHRDFVYMETMGFERLRNGERVGYHIVHSVQFPETPVLDTHFRGNCSISMFYHQRASNRIDVYVKGFFNPAGGIMRAIVIKLAARTLLCVAKHVYCGQMKKLAWALKRRQSGDLSSSDSESTGRSSNDSADDRHCCGCRKKQSVLVQAVLKTNPGTKLLQKKRHCKICTRYLCLECRRQHQLSFMLPDQRLSQILVTICESCEIDALSVAAGTISQEEMLYYKTIA</sequence>
<dbReference type="InterPro" id="IPR052727">
    <property type="entry name" value="Rab4/Rab5_effector"/>
</dbReference>
<dbReference type="GeneID" id="94348841"/>
<evidence type="ECO:0008006" key="4">
    <source>
        <dbReference type="Google" id="ProtNLM"/>
    </source>
</evidence>
<dbReference type="PANTHER" id="PTHR13510:SF44">
    <property type="entry name" value="RABENOSYN-5"/>
    <property type="match status" value="1"/>
</dbReference>
<evidence type="ECO:0000256" key="1">
    <source>
        <dbReference type="SAM" id="MobiDB-lite"/>
    </source>
</evidence>
<keyword evidence="3" id="KW-1185">Reference proteome</keyword>
<accession>A0A976IM60</accession>
<evidence type="ECO:0000313" key="3">
    <source>
        <dbReference type="Proteomes" id="UP000294530"/>
    </source>
</evidence>
<dbReference type="OrthoDB" id="107606at2759"/>
<reference evidence="2 3" key="1">
    <citation type="journal article" date="2021" name="Genome Biol.">
        <title>AFLAP: assembly-free linkage analysis pipeline using k-mers from genome sequencing data.</title>
        <authorList>
            <person name="Fletcher K."/>
            <person name="Zhang L."/>
            <person name="Gil J."/>
            <person name="Han R."/>
            <person name="Cavanaugh K."/>
            <person name="Michelmore R."/>
        </authorList>
    </citation>
    <scope>NUCLEOTIDE SEQUENCE [LARGE SCALE GENOMIC DNA]</scope>
    <source>
        <strain evidence="2 3">SF5</strain>
    </source>
</reference>
<dbReference type="Proteomes" id="UP000294530">
    <property type="component" value="Unassembled WGS sequence"/>
</dbReference>
<dbReference type="RefSeq" id="XP_067823887.1">
    <property type="nucleotide sequence ID" value="XM_067963170.1"/>
</dbReference>
<protein>
    <recommendedName>
        <fullName evidence="4">START domain-containing protein</fullName>
    </recommendedName>
</protein>
<gene>
    <name evidence="2" type="ORF">CCR75_005087</name>
</gene>
<evidence type="ECO:0000313" key="2">
    <source>
        <dbReference type="EMBL" id="TDH74389.1"/>
    </source>
</evidence>
<feature type="compositionally biased region" description="Low complexity" evidence="1">
    <location>
        <begin position="301"/>
        <end position="317"/>
    </location>
</feature>
<feature type="region of interest" description="Disordered" evidence="1">
    <location>
        <begin position="301"/>
        <end position="322"/>
    </location>
</feature>
<comment type="caution">
    <text evidence="2">The sequence shown here is derived from an EMBL/GenBank/DDBJ whole genome shotgun (WGS) entry which is preliminary data.</text>
</comment>
<dbReference type="InterPro" id="IPR023393">
    <property type="entry name" value="START-like_dom_sf"/>
</dbReference>
<dbReference type="EMBL" id="SHOA02000023">
    <property type="protein sequence ID" value="TDH74389.1"/>
    <property type="molecule type" value="Genomic_DNA"/>
</dbReference>